<dbReference type="PROSITE" id="PS51379">
    <property type="entry name" value="4FE4S_FER_2"/>
    <property type="match status" value="2"/>
</dbReference>
<comment type="similarity">
    <text evidence="1">Belongs to the complex I 51 kDa subunit family.</text>
</comment>
<dbReference type="Pfam" id="PF01257">
    <property type="entry name" value="2Fe-2S_thioredx"/>
    <property type="match status" value="1"/>
</dbReference>
<dbReference type="PROSITE" id="PS00645">
    <property type="entry name" value="COMPLEX1_51K_2"/>
    <property type="match status" value="1"/>
</dbReference>
<dbReference type="GO" id="GO:0010181">
    <property type="term" value="F:FMN binding"/>
    <property type="evidence" value="ECO:0007669"/>
    <property type="project" value="InterPro"/>
</dbReference>
<evidence type="ECO:0000256" key="5">
    <source>
        <dbReference type="ARBA" id="ARBA00023014"/>
    </source>
</evidence>
<dbReference type="InterPro" id="IPR037207">
    <property type="entry name" value="Nuop51_4Fe4S-bd_sf"/>
</dbReference>
<dbReference type="AlphaFoldDB" id="A0A5J4L013"/>
<dbReference type="PROSITE" id="PS00198">
    <property type="entry name" value="4FE4S_FER_1"/>
    <property type="match status" value="1"/>
</dbReference>
<dbReference type="InterPro" id="IPR001949">
    <property type="entry name" value="NADH-UbQ_OxRdtase_51kDa_CS"/>
</dbReference>
<protein>
    <submittedName>
        <fullName evidence="7">NADH-quinone oxidoreductase subunit F</fullName>
    </submittedName>
</protein>
<dbReference type="GO" id="GO:0046872">
    <property type="term" value="F:metal ion binding"/>
    <property type="evidence" value="ECO:0007669"/>
    <property type="project" value="UniProtKB-KW"/>
</dbReference>
<dbReference type="Gene3D" id="1.20.1440.230">
    <property type="entry name" value="NADH-ubiquinone oxidoreductase 51kDa subunit, iron-sulphur binding domain"/>
    <property type="match status" value="1"/>
</dbReference>
<dbReference type="PANTHER" id="PTHR43578:SF3">
    <property type="entry name" value="NADH-QUINONE OXIDOREDUCTASE SUBUNIT F"/>
    <property type="match status" value="1"/>
</dbReference>
<feature type="domain" description="4Fe-4S ferredoxin-type" evidence="6">
    <location>
        <begin position="540"/>
        <end position="569"/>
    </location>
</feature>
<dbReference type="Pfam" id="PF00037">
    <property type="entry name" value="Fer4"/>
    <property type="match status" value="1"/>
</dbReference>
<reference evidence="7" key="1">
    <citation type="submission" date="2019-10" db="EMBL/GenBank/DDBJ databases">
        <title>Metagenomic sequencing of thiosulfate-disproportionating enrichment culture.</title>
        <authorList>
            <person name="Umezawa K."/>
            <person name="Kojima H."/>
            <person name="Fukui M."/>
        </authorList>
    </citation>
    <scope>NUCLEOTIDE SEQUENCE</scope>
    <source>
        <strain evidence="7">45J</strain>
    </source>
</reference>
<gene>
    <name evidence="7" type="ORF">A45J_1331</name>
</gene>
<evidence type="ECO:0000313" key="7">
    <source>
        <dbReference type="EMBL" id="GER93585.1"/>
    </source>
</evidence>
<dbReference type="SUPFAM" id="SSF52833">
    <property type="entry name" value="Thioredoxin-like"/>
    <property type="match status" value="1"/>
</dbReference>
<name>A0A5J4L013_9ZZZZ</name>
<dbReference type="Pfam" id="PF01512">
    <property type="entry name" value="Complex1_51K"/>
    <property type="match status" value="1"/>
</dbReference>
<evidence type="ECO:0000256" key="1">
    <source>
        <dbReference type="ARBA" id="ARBA00007523"/>
    </source>
</evidence>
<dbReference type="InterPro" id="IPR017896">
    <property type="entry name" value="4Fe4S_Fe-S-bd"/>
</dbReference>
<evidence type="ECO:0000256" key="2">
    <source>
        <dbReference type="ARBA" id="ARBA00022485"/>
    </source>
</evidence>
<dbReference type="Gene3D" id="3.10.20.600">
    <property type="match status" value="1"/>
</dbReference>
<dbReference type="EMBL" id="BLAB01000001">
    <property type="protein sequence ID" value="GER93585.1"/>
    <property type="molecule type" value="Genomic_DNA"/>
</dbReference>
<accession>A0A5J4L013</accession>
<dbReference type="GO" id="GO:0008137">
    <property type="term" value="F:NADH dehydrogenase (ubiquinone) activity"/>
    <property type="evidence" value="ECO:0007669"/>
    <property type="project" value="InterPro"/>
</dbReference>
<dbReference type="InterPro" id="IPR036249">
    <property type="entry name" value="Thioredoxin-like_sf"/>
</dbReference>
<dbReference type="Gene3D" id="3.40.50.11540">
    <property type="entry name" value="NADH-ubiquinone oxidoreductase 51kDa subunit"/>
    <property type="match status" value="1"/>
</dbReference>
<evidence type="ECO:0000256" key="4">
    <source>
        <dbReference type="ARBA" id="ARBA00023004"/>
    </source>
</evidence>
<dbReference type="InterPro" id="IPR017900">
    <property type="entry name" value="4Fe4S_Fe_S_CS"/>
</dbReference>
<dbReference type="SUPFAM" id="SSF142019">
    <property type="entry name" value="Nqo1 FMN-binding domain-like"/>
    <property type="match status" value="1"/>
</dbReference>
<comment type="caution">
    <text evidence="7">The sequence shown here is derived from an EMBL/GenBank/DDBJ whole genome shotgun (WGS) entry which is preliminary data.</text>
</comment>
<dbReference type="SMART" id="SM00928">
    <property type="entry name" value="NADH_4Fe-4S"/>
    <property type="match status" value="1"/>
</dbReference>
<dbReference type="Gene3D" id="3.30.70.20">
    <property type="match status" value="1"/>
</dbReference>
<dbReference type="InterPro" id="IPR037225">
    <property type="entry name" value="Nuo51_FMN-bd_sf"/>
</dbReference>
<evidence type="ECO:0000256" key="3">
    <source>
        <dbReference type="ARBA" id="ARBA00022723"/>
    </source>
</evidence>
<keyword evidence="3" id="KW-0479">Metal-binding</keyword>
<dbReference type="Gene3D" id="3.40.30.10">
    <property type="entry name" value="Glutaredoxin"/>
    <property type="match status" value="1"/>
</dbReference>
<dbReference type="Gene3D" id="6.10.250.1450">
    <property type="match status" value="1"/>
</dbReference>
<proteinExistence type="inferred from homology"/>
<dbReference type="InterPro" id="IPR011538">
    <property type="entry name" value="Nuo51_FMN-bd"/>
</dbReference>
<dbReference type="SUPFAM" id="SSF140490">
    <property type="entry name" value="Nqo1C-terminal domain-like"/>
    <property type="match status" value="1"/>
</dbReference>
<sequence length="628" mass="69011">MERYRASVMLCGGTGCIAGGSLKVKNALDEELKNKGLQNEINVVLTGCNGFCAQGPVMTVYPEDIFYEKVTVKDIPIIVEEHFIKGRPVERLMYKEPVKKQTIPLMRDIPFFSLQVLRALRNKGLIDPEKIEEYIARDGYQAAAKALTEMTPEQIIDEVKKSGLRGRGGAGFPTGLKWEFCSKVKGDQKYILCNGDEGDPGAFMDRSIMEADPHVVLEGMIIGAKAIGANKGYIYVRAEYPLAVHRLQLAIKQAKEYGLLGNDILGTGFNLDIEIYQGAGAFVCGEETALMRSIEGKRGMPIPRPPFPAQKGLWAKPTVLNNVETYANIPQIILNGGEWYRSLGTEKSTGTKVFALSGAINNIGLIEVPMGIPLRKIIYDIGGGIPKGRKFKAVQLGGPSGGCIPEHLLDTPVTYEDIVKTGAIVGSGGMVVMNDLNCMVSVAKFFLEFTAEESCGKCPPCRIGTTVMLDMLTNITEGRGRDGDIELLEDMSRDIIATSLCGLGQTAPNPVLTTIKYFRDEYESHIQEKWCKTGVCKELCTFYIDEEKCKACGACKRVCPQNAISGEKKVPHRINQQLCIQCRSCYEACKFDSVKIGPRSYREILAPDMPAQEILREMHTAVLAGKEE</sequence>
<feature type="domain" description="4Fe-4S ferredoxin-type" evidence="6">
    <location>
        <begin position="570"/>
        <end position="599"/>
    </location>
</feature>
<dbReference type="SUPFAM" id="SSF54862">
    <property type="entry name" value="4Fe-4S ferredoxins"/>
    <property type="match status" value="1"/>
</dbReference>
<organism evidence="7">
    <name type="scientific">hot springs metagenome</name>
    <dbReference type="NCBI Taxonomy" id="433727"/>
    <lineage>
        <taxon>unclassified sequences</taxon>
        <taxon>metagenomes</taxon>
        <taxon>ecological metagenomes</taxon>
    </lineage>
</organism>
<dbReference type="Pfam" id="PF10589">
    <property type="entry name" value="NADH_4Fe-4S"/>
    <property type="match status" value="1"/>
</dbReference>
<dbReference type="InterPro" id="IPR019575">
    <property type="entry name" value="Nuop51_4Fe4S-bd"/>
</dbReference>
<dbReference type="SUPFAM" id="SSF142984">
    <property type="entry name" value="Nqo1 middle domain-like"/>
    <property type="match status" value="1"/>
</dbReference>
<dbReference type="CDD" id="cd02980">
    <property type="entry name" value="TRX_Fd_family"/>
    <property type="match status" value="1"/>
</dbReference>
<dbReference type="NCBIfam" id="NF010120">
    <property type="entry name" value="PRK13596.1"/>
    <property type="match status" value="1"/>
</dbReference>
<dbReference type="GO" id="GO:0051539">
    <property type="term" value="F:4 iron, 4 sulfur cluster binding"/>
    <property type="evidence" value="ECO:0007669"/>
    <property type="project" value="UniProtKB-KW"/>
</dbReference>
<dbReference type="PROSITE" id="PS51257">
    <property type="entry name" value="PROKAR_LIPOPROTEIN"/>
    <property type="match status" value="1"/>
</dbReference>
<evidence type="ECO:0000259" key="6">
    <source>
        <dbReference type="PROSITE" id="PS51379"/>
    </source>
</evidence>
<keyword evidence="2" id="KW-0004">4Fe-4S</keyword>
<dbReference type="FunFam" id="3.40.50.11540:FF:000001">
    <property type="entry name" value="NADH dehydrogenase [ubiquinone] flavoprotein 1, mitochondrial"/>
    <property type="match status" value="1"/>
</dbReference>
<keyword evidence="4" id="KW-0408">Iron</keyword>
<dbReference type="FunFam" id="1.20.1440.230:FF:000001">
    <property type="entry name" value="Mitochondrial NADH dehydrogenase flavoprotein 1"/>
    <property type="match status" value="1"/>
</dbReference>
<dbReference type="PANTHER" id="PTHR43578">
    <property type="entry name" value="NADH-QUINONE OXIDOREDUCTASE SUBUNIT F"/>
    <property type="match status" value="1"/>
</dbReference>
<keyword evidence="5" id="KW-0411">Iron-sulfur</keyword>